<dbReference type="Gene3D" id="3.40.50.720">
    <property type="entry name" value="NAD(P)-binding Rossmann-like Domain"/>
    <property type="match status" value="2"/>
</dbReference>
<feature type="domain" description="D-isomer specific 2-hydroxyacid dehydrogenase NAD-binding" evidence="3">
    <location>
        <begin position="113"/>
        <end position="290"/>
    </location>
</feature>
<reference evidence="4 5" key="1">
    <citation type="journal article" date="2011" name="J. Bacteriol.">
        <title>Genome sequence of Chthoniobacter flavus Ellin428, an aerobic heterotrophic soil bacterium.</title>
        <authorList>
            <person name="Kant R."/>
            <person name="van Passel M.W."/>
            <person name="Palva A."/>
            <person name="Lucas S."/>
            <person name="Lapidus A."/>
            <person name="Glavina Del Rio T."/>
            <person name="Dalin E."/>
            <person name="Tice H."/>
            <person name="Bruce D."/>
            <person name="Goodwin L."/>
            <person name="Pitluck S."/>
            <person name="Larimer F.W."/>
            <person name="Land M.L."/>
            <person name="Hauser L."/>
            <person name="Sangwan P."/>
            <person name="de Vos W.M."/>
            <person name="Janssen P.H."/>
            <person name="Smidt H."/>
        </authorList>
    </citation>
    <scope>NUCLEOTIDE SEQUENCE [LARGE SCALE GENOMIC DNA]</scope>
    <source>
        <strain evidence="4 5">Ellin428</strain>
    </source>
</reference>
<dbReference type="EMBL" id="ABVL01000034">
    <property type="protein sequence ID" value="EDY16384.1"/>
    <property type="molecule type" value="Genomic_DNA"/>
</dbReference>
<keyword evidence="5" id="KW-1185">Reference proteome</keyword>
<dbReference type="AlphaFoldDB" id="B4DB10"/>
<dbReference type="PANTHER" id="PTHR43333">
    <property type="entry name" value="2-HACID_DH_C DOMAIN-CONTAINING PROTEIN"/>
    <property type="match status" value="1"/>
</dbReference>
<dbReference type="FunCoup" id="B4DB10">
    <property type="interactions" value="124"/>
</dbReference>
<sequence>MFTIWTNAKFPEAVRAELIEGVKPHRLIFSAQLAVSNLVKAEADPSLQEADIALGQPDPELALQCPKLRWIHLTTAGYTRYDGAAFRQSFGERGSVLTNSSLVYDEPCAEHVMAFIFAQARQLPQSLDTQRTSRAWPTHERRAATRLLLGQHVVLLGFGAIGQRLAEMLSPFRVKVTAVRRRPAGNENVTVITEDQLAEALATADHVVNILPDNPATVGFVNADRLNAMKPGAVFYNVGRGTTVDEEALLAALHSGRLGAAYLDVTDPEPLPPEHPLWSAPNCYITPHAAGGHHDEWHRLAAHFLTNLRRFEKGEALLDRVI</sequence>
<dbReference type="PANTHER" id="PTHR43333:SF1">
    <property type="entry name" value="D-ISOMER SPECIFIC 2-HYDROXYACID DEHYDROGENASE NAD-BINDING DOMAIN-CONTAINING PROTEIN"/>
    <property type="match status" value="1"/>
</dbReference>
<proteinExistence type="predicted"/>
<dbReference type="SUPFAM" id="SSF52283">
    <property type="entry name" value="Formate/glycerate dehydrogenase catalytic domain-like"/>
    <property type="match status" value="1"/>
</dbReference>
<dbReference type="CDD" id="cd05300">
    <property type="entry name" value="2-Hacid_dh_1"/>
    <property type="match status" value="1"/>
</dbReference>
<keyword evidence="2" id="KW-0520">NAD</keyword>
<evidence type="ECO:0000259" key="3">
    <source>
        <dbReference type="Pfam" id="PF02826"/>
    </source>
</evidence>
<comment type="caution">
    <text evidence="4">The sequence shown here is derived from an EMBL/GenBank/DDBJ whole genome shotgun (WGS) entry which is preliminary data.</text>
</comment>
<name>B4DB10_9BACT</name>
<dbReference type="STRING" id="497964.CfE428DRAFT_6101"/>
<evidence type="ECO:0000256" key="2">
    <source>
        <dbReference type="ARBA" id="ARBA00023027"/>
    </source>
</evidence>
<dbReference type="eggNOG" id="COG0111">
    <property type="taxonomic scope" value="Bacteria"/>
</dbReference>
<dbReference type="SUPFAM" id="SSF51735">
    <property type="entry name" value="NAD(P)-binding Rossmann-fold domains"/>
    <property type="match status" value="1"/>
</dbReference>
<dbReference type="InterPro" id="IPR006140">
    <property type="entry name" value="D-isomer_DH_NAD-bd"/>
</dbReference>
<accession>B4DB10</accession>
<dbReference type="GO" id="GO:0016491">
    <property type="term" value="F:oxidoreductase activity"/>
    <property type="evidence" value="ECO:0007669"/>
    <property type="project" value="UniProtKB-KW"/>
</dbReference>
<evidence type="ECO:0000313" key="5">
    <source>
        <dbReference type="Proteomes" id="UP000005824"/>
    </source>
</evidence>
<protein>
    <submittedName>
        <fullName evidence="4">D-isomer specific 2-hydroxyacid dehydrogenase NAD-binding</fullName>
    </submittedName>
</protein>
<organism evidence="4 5">
    <name type="scientific">Chthoniobacter flavus Ellin428</name>
    <dbReference type="NCBI Taxonomy" id="497964"/>
    <lineage>
        <taxon>Bacteria</taxon>
        <taxon>Pseudomonadati</taxon>
        <taxon>Verrucomicrobiota</taxon>
        <taxon>Spartobacteria</taxon>
        <taxon>Chthoniobacterales</taxon>
        <taxon>Chthoniobacteraceae</taxon>
        <taxon>Chthoniobacter</taxon>
    </lineage>
</organism>
<dbReference type="RefSeq" id="WP_006983420.1">
    <property type="nucleotide sequence ID" value="NZ_ABVL01000034.1"/>
</dbReference>
<dbReference type="InterPro" id="IPR036291">
    <property type="entry name" value="NAD(P)-bd_dom_sf"/>
</dbReference>
<dbReference type="GO" id="GO:0051287">
    <property type="term" value="F:NAD binding"/>
    <property type="evidence" value="ECO:0007669"/>
    <property type="project" value="InterPro"/>
</dbReference>
<evidence type="ECO:0000256" key="1">
    <source>
        <dbReference type="ARBA" id="ARBA00023002"/>
    </source>
</evidence>
<keyword evidence="1" id="KW-0560">Oxidoreductase</keyword>
<dbReference type="InParanoid" id="B4DB10"/>
<dbReference type="Proteomes" id="UP000005824">
    <property type="component" value="Unassembled WGS sequence"/>
</dbReference>
<dbReference type="Pfam" id="PF02826">
    <property type="entry name" value="2-Hacid_dh_C"/>
    <property type="match status" value="1"/>
</dbReference>
<evidence type="ECO:0000313" key="4">
    <source>
        <dbReference type="EMBL" id="EDY16384.1"/>
    </source>
</evidence>
<gene>
    <name evidence="4" type="ORF">CfE428DRAFT_6101</name>
</gene>